<dbReference type="AlphaFoldDB" id="A0A382QY41"/>
<protein>
    <submittedName>
        <fullName evidence="1">Uncharacterized protein</fullName>
    </submittedName>
</protein>
<name>A0A382QY41_9ZZZZ</name>
<gene>
    <name evidence="1" type="ORF">METZ01_LOCUS342704</name>
</gene>
<accession>A0A382QY41</accession>
<proteinExistence type="predicted"/>
<feature type="non-terminal residue" evidence="1">
    <location>
        <position position="38"/>
    </location>
</feature>
<dbReference type="EMBL" id="UINC01117432">
    <property type="protein sequence ID" value="SVC89850.1"/>
    <property type="molecule type" value="Genomic_DNA"/>
</dbReference>
<reference evidence="1" key="1">
    <citation type="submission" date="2018-05" db="EMBL/GenBank/DDBJ databases">
        <authorList>
            <person name="Lanie J.A."/>
            <person name="Ng W.-L."/>
            <person name="Kazmierczak K.M."/>
            <person name="Andrzejewski T.M."/>
            <person name="Davidsen T.M."/>
            <person name="Wayne K.J."/>
            <person name="Tettelin H."/>
            <person name="Glass J.I."/>
            <person name="Rusch D."/>
            <person name="Podicherti R."/>
            <person name="Tsui H.-C.T."/>
            <person name="Winkler M.E."/>
        </authorList>
    </citation>
    <scope>NUCLEOTIDE SEQUENCE</scope>
</reference>
<organism evidence="1">
    <name type="scientific">marine metagenome</name>
    <dbReference type="NCBI Taxonomy" id="408172"/>
    <lineage>
        <taxon>unclassified sequences</taxon>
        <taxon>metagenomes</taxon>
        <taxon>ecological metagenomes</taxon>
    </lineage>
</organism>
<sequence>MKASTQIGQSILKAKVSPLNGVPKVSANCWKSILAAVS</sequence>
<evidence type="ECO:0000313" key="1">
    <source>
        <dbReference type="EMBL" id="SVC89850.1"/>
    </source>
</evidence>